<dbReference type="CDD" id="cd00067">
    <property type="entry name" value="GAL4"/>
    <property type="match status" value="1"/>
</dbReference>
<dbReference type="Pfam" id="PF00172">
    <property type="entry name" value="Zn_clus"/>
    <property type="match status" value="1"/>
</dbReference>
<evidence type="ECO:0000259" key="9">
    <source>
        <dbReference type="PROSITE" id="PS50048"/>
    </source>
</evidence>
<evidence type="ECO:0000313" key="11">
    <source>
        <dbReference type="EMBL" id="KAF2724018.1"/>
    </source>
</evidence>
<dbReference type="PROSITE" id="PS00028">
    <property type="entry name" value="ZINC_FINGER_C2H2_1"/>
    <property type="match status" value="1"/>
</dbReference>
<evidence type="ECO:0000259" key="10">
    <source>
        <dbReference type="PROSITE" id="PS50157"/>
    </source>
</evidence>
<evidence type="ECO:0000313" key="12">
    <source>
        <dbReference type="Proteomes" id="UP000799441"/>
    </source>
</evidence>
<gene>
    <name evidence="11" type="ORF">K431DRAFT_263120</name>
</gene>
<dbReference type="Gene3D" id="3.30.160.60">
    <property type="entry name" value="Classic Zinc Finger"/>
    <property type="match status" value="1"/>
</dbReference>
<dbReference type="AlphaFoldDB" id="A0A9P4USR8"/>
<reference evidence="11" key="1">
    <citation type="journal article" date="2020" name="Stud. Mycol.">
        <title>101 Dothideomycetes genomes: a test case for predicting lifestyles and emergence of pathogens.</title>
        <authorList>
            <person name="Haridas S."/>
            <person name="Albert R."/>
            <person name="Binder M."/>
            <person name="Bloem J."/>
            <person name="Labutti K."/>
            <person name="Salamov A."/>
            <person name="Andreopoulos B."/>
            <person name="Baker S."/>
            <person name="Barry K."/>
            <person name="Bills G."/>
            <person name="Bluhm B."/>
            <person name="Cannon C."/>
            <person name="Castanera R."/>
            <person name="Culley D."/>
            <person name="Daum C."/>
            <person name="Ezra D."/>
            <person name="Gonzalez J."/>
            <person name="Henrissat B."/>
            <person name="Kuo A."/>
            <person name="Liang C."/>
            <person name="Lipzen A."/>
            <person name="Lutzoni F."/>
            <person name="Magnuson J."/>
            <person name="Mondo S."/>
            <person name="Nolan M."/>
            <person name="Ohm R."/>
            <person name="Pangilinan J."/>
            <person name="Park H.-J."/>
            <person name="Ramirez L."/>
            <person name="Alfaro M."/>
            <person name="Sun H."/>
            <person name="Tritt A."/>
            <person name="Yoshinaga Y."/>
            <person name="Zwiers L.-H."/>
            <person name="Turgeon B."/>
            <person name="Goodwin S."/>
            <person name="Spatafora J."/>
            <person name="Crous P."/>
            <person name="Grigoriev I."/>
        </authorList>
    </citation>
    <scope>NUCLEOTIDE SEQUENCE</scope>
    <source>
        <strain evidence="11">CBS 116435</strain>
    </source>
</reference>
<dbReference type="GO" id="GO:0000981">
    <property type="term" value="F:DNA-binding transcription factor activity, RNA polymerase II-specific"/>
    <property type="evidence" value="ECO:0007669"/>
    <property type="project" value="InterPro"/>
</dbReference>
<dbReference type="InterPro" id="IPR051059">
    <property type="entry name" value="VerF-like"/>
</dbReference>
<sequence length="686" mass="77345">MSLPSEPSSDLSARHTCHCGNSFTRKEHLTRHRATHDRLAHICDVCQRQFSRRESLRRHSVLHDPGHTRVIVSCDACRSKKTKCSGGIQCSLCTRRGINCLRSGHPKSRPASIGDRPTNFHATPRQNEDQNEYVSRLLASPRLGSSMAGNSLRTEGRPSSHEWLLSVVPSKPVSPTESQPKATGMEAIYELLVAGKSSLEGFIRISDELHEWLTKCLEMYFKSFHLRWPILNSPSFDATTASLSLTAAVCVIGVWSQNDRRPHERCWALRVHEILLQHLLHKLIDPELVPEGQAWPIELFQTVLLTMIFSLHRINEGALSRVMLLRGAFISLLRQIGAFDPEMLANHLHTHFSGTYAPYTFSMREKFKRMLASTYQFDVYFALAHEKPALLHHQEVGVDLTTTFALWNAHGLDIFAKRLLEEPTERSGFRISEMTNCPGSFTSSRLLVEDVLLGLCGVLQAIWVHNKSLLPETKEYHSNALQRALIIETLDAWKHELCKISTLADPKNITSDDARYLLLAYRGEDDSVGTIMERITTLVQDGMILYYYLKMYHYAGQSLSRLSGLGKQVEGRCLETLRMTKYEREALISALQMLKMVDSVGALDASSSPLIRFALAMGANLTKRVLASSEKCECPTKEGQHSTEMDLQRWIEIGGPLYIDCQPVCVCKLQFWIGTFEEASQGVGIL</sequence>
<dbReference type="Proteomes" id="UP000799441">
    <property type="component" value="Unassembled WGS sequence"/>
</dbReference>
<dbReference type="InterPro" id="IPR007219">
    <property type="entry name" value="XnlR_reg_dom"/>
</dbReference>
<evidence type="ECO:0008006" key="13">
    <source>
        <dbReference type="Google" id="ProtNLM"/>
    </source>
</evidence>
<dbReference type="InterPro" id="IPR036864">
    <property type="entry name" value="Zn2-C6_fun-type_DNA-bd_sf"/>
</dbReference>
<dbReference type="GO" id="GO:0005634">
    <property type="term" value="C:nucleus"/>
    <property type="evidence" value="ECO:0007669"/>
    <property type="project" value="UniProtKB-SubCell"/>
</dbReference>
<protein>
    <recommendedName>
        <fullName evidence="13">Zn(2)-C6 fungal-type domain-containing protein</fullName>
    </recommendedName>
</protein>
<evidence type="ECO:0000256" key="2">
    <source>
        <dbReference type="ARBA" id="ARBA00022723"/>
    </source>
</evidence>
<name>A0A9P4USR8_9PEZI</name>
<dbReference type="SMART" id="SM00355">
    <property type="entry name" value="ZnF_C2H2"/>
    <property type="match status" value="2"/>
</dbReference>
<accession>A0A9P4USR8</accession>
<evidence type="ECO:0000256" key="8">
    <source>
        <dbReference type="SAM" id="MobiDB-lite"/>
    </source>
</evidence>
<evidence type="ECO:0000256" key="3">
    <source>
        <dbReference type="ARBA" id="ARBA00022737"/>
    </source>
</evidence>
<dbReference type="InterPro" id="IPR036236">
    <property type="entry name" value="Znf_C2H2_sf"/>
</dbReference>
<dbReference type="SMART" id="SM00066">
    <property type="entry name" value="GAL4"/>
    <property type="match status" value="1"/>
</dbReference>
<dbReference type="GO" id="GO:0008270">
    <property type="term" value="F:zinc ion binding"/>
    <property type="evidence" value="ECO:0007669"/>
    <property type="project" value="UniProtKB-KW"/>
</dbReference>
<dbReference type="PROSITE" id="PS50048">
    <property type="entry name" value="ZN2_CY6_FUNGAL_2"/>
    <property type="match status" value="1"/>
</dbReference>
<dbReference type="PROSITE" id="PS00463">
    <property type="entry name" value="ZN2_CY6_FUNGAL_1"/>
    <property type="match status" value="1"/>
</dbReference>
<keyword evidence="6" id="KW-0539">Nucleus</keyword>
<dbReference type="Gene3D" id="4.10.240.10">
    <property type="entry name" value="Zn(2)-C6 fungal-type DNA-binding domain"/>
    <property type="match status" value="1"/>
</dbReference>
<feature type="region of interest" description="Disordered" evidence="8">
    <location>
        <begin position="104"/>
        <end position="131"/>
    </location>
</feature>
<evidence type="ECO:0000256" key="1">
    <source>
        <dbReference type="ARBA" id="ARBA00004123"/>
    </source>
</evidence>
<dbReference type="CDD" id="cd12148">
    <property type="entry name" value="fungal_TF_MHR"/>
    <property type="match status" value="1"/>
</dbReference>
<organism evidence="11 12">
    <name type="scientific">Polychaeton citri CBS 116435</name>
    <dbReference type="NCBI Taxonomy" id="1314669"/>
    <lineage>
        <taxon>Eukaryota</taxon>
        <taxon>Fungi</taxon>
        <taxon>Dikarya</taxon>
        <taxon>Ascomycota</taxon>
        <taxon>Pezizomycotina</taxon>
        <taxon>Dothideomycetes</taxon>
        <taxon>Dothideomycetidae</taxon>
        <taxon>Capnodiales</taxon>
        <taxon>Capnodiaceae</taxon>
        <taxon>Polychaeton</taxon>
    </lineage>
</organism>
<dbReference type="GO" id="GO:0000785">
    <property type="term" value="C:chromatin"/>
    <property type="evidence" value="ECO:0007669"/>
    <property type="project" value="TreeGrafter"/>
</dbReference>
<keyword evidence="2" id="KW-0479">Metal-binding</keyword>
<comment type="caution">
    <text evidence="11">The sequence shown here is derived from an EMBL/GenBank/DDBJ whole genome shotgun (WGS) entry which is preliminary data.</text>
</comment>
<dbReference type="InterPro" id="IPR001138">
    <property type="entry name" value="Zn2Cys6_DnaBD"/>
</dbReference>
<evidence type="ECO:0000256" key="6">
    <source>
        <dbReference type="ARBA" id="ARBA00023242"/>
    </source>
</evidence>
<keyword evidence="5" id="KW-0862">Zinc</keyword>
<dbReference type="Pfam" id="PF04082">
    <property type="entry name" value="Fungal_trans"/>
    <property type="match status" value="1"/>
</dbReference>
<dbReference type="PANTHER" id="PTHR40626">
    <property type="entry name" value="MIP31509P"/>
    <property type="match status" value="1"/>
</dbReference>
<keyword evidence="4 7" id="KW-0863">Zinc-finger</keyword>
<evidence type="ECO:0000256" key="4">
    <source>
        <dbReference type="ARBA" id="ARBA00022771"/>
    </source>
</evidence>
<evidence type="ECO:0000256" key="7">
    <source>
        <dbReference type="PROSITE-ProRule" id="PRU00042"/>
    </source>
</evidence>
<dbReference type="InterPro" id="IPR013087">
    <property type="entry name" value="Znf_C2H2_type"/>
</dbReference>
<comment type="subcellular location">
    <subcellularLocation>
        <location evidence="1">Nucleus</location>
    </subcellularLocation>
</comment>
<feature type="domain" description="Zn(2)-C6 fungal-type" evidence="9">
    <location>
        <begin position="73"/>
        <end position="100"/>
    </location>
</feature>
<dbReference type="PANTHER" id="PTHR40626:SF11">
    <property type="entry name" value="ZINC FINGER PROTEIN YPR022C"/>
    <property type="match status" value="1"/>
</dbReference>
<dbReference type="SUPFAM" id="SSF57667">
    <property type="entry name" value="beta-beta-alpha zinc fingers"/>
    <property type="match status" value="1"/>
</dbReference>
<proteinExistence type="predicted"/>
<feature type="domain" description="C2H2-type" evidence="10">
    <location>
        <begin position="41"/>
        <end position="63"/>
    </location>
</feature>
<dbReference type="GO" id="GO:0006351">
    <property type="term" value="P:DNA-templated transcription"/>
    <property type="evidence" value="ECO:0007669"/>
    <property type="project" value="InterPro"/>
</dbReference>
<dbReference type="SUPFAM" id="SSF57701">
    <property type="entry name" value="Zn2/Cys6 DNA-binding domain"/>
    <property type="match status" value="1"/>
</dbReference>
<dbReference type="GO" id="GO:0000978">
    <property type="term" value="F:RNA polymerase II cis-regulatory region sequence-specific DNA binding"/>
    <property type="evidence" value="ECO:0007669"/>
    <property type="project" value="InterPro"/>
</dbReference>
<dbReference type="PROSITE" id="PS50157">
    <property type="entry name" value="ZINC_FINGER_C2H2_2"/>
    <property type="match status" value="1"/>
</dbReference>
<dbReference type="OrthoDB" id="6077919at2759"/>
<dbReference type="EMBL" id="MU003773">
    <property type="protein sequence ID" value="KAF2724018.1"/>
    <property type="molecule type" value="Genomic_DNA"/>
</dbReference>
<evidence type="ECO:0000256" key="5">
    <source>
        <dbReference type="ARBA" id="ARBA00022833"/>
    </source>
</evidence>
<keyword evidence="12" id="KW-1185">Reference proteome</keyword>
<keyword evidence="3" id="KW-0677">Repeat</keyword>